<organism evidence="1 2">
    <name type="scientific">Caerostris extrusa</name>
    <name type="common">Bark spider</name>
    <name type="synonym">Caerostris bankana</name>
    <dbReference type="NCBI Taxonomy" id="172846"/>
    <lineage>
        <taxon>Eukaryota</taxon>
        <taxon>Metazoa</taxon>
        <taxon>Ecdysozoa</taxon>
        <taxon>Arthropoda</taxon>
        <taxon>Chelicerata</taxon>
        <taxon>Arachnida</taxon>
        <taxon>Araneae</taxon>
        <taxon>Araneomorphae</taxon>
        <taxon>Entelegynae</taxon>
        <taxon>Araneoidea</taxon>
        <taxon>Araneidae</taxon>
        <taxon>Caerostris</taxon>
    </lineage>
</organism>
<dbReference type="EMBL" id="BPLR01002989">
    <property type="protein sequence ID" value="GIX79965.1"/>
    <property type="molecule type" value="Genomic_DNA"/>
</dbReference>
<gene>
    <name evidence="1" type="ORF">CEXT_78841</name>
</gene>
<proteinExistence type="predicted"/>
<reference evidence="1 2" key="1">
    <citation type="submission" date="2021-06" db="EMBL/GenBank/DDBJ databases">
        <title>Caerostris extrusa draft genome.</title>
        <authorList>
            <person name="Kono N."/>
            <person name="Arakawa K."/>
        </authorList>
    </citation>
    <scope>NUCLEOTIDE SEQUENCE [LARGE SCALE GENOMIC DNA]</scope>
</reference>
<comment type="caution">
    <text evidence="1">The sequence shown here is derived from an EMBL/GenBank/DDBJ whole genome shotgun (WGS) entry which is preliminary data.</text>
</comment>
<protein>
    <submittedName>
        <fullName evidence="1">Uncharacterized protein</fullName>
    </submittedName>
</protein>
<dbReference type="Proteomes" id="UP001054945">
    <property type="component" value="Unassembled WGS sequence"/>
</dbReference>
<dbReference type="AlphaFoldDB" id="A0AAV4N6P7"/>
<keyword evidence="2" id="KW-1185">Reference proteome</keyword>
<accession>A0AAV4N6P7</accession>
<evidence type="ECO:0000313" key="2">
    <source>
        <dbReference type="Proteomes" id="UP001054945"/>
    </source>
</evidence>
<name>A0AAV4N6P7_CAEEX</name>
<evidence type="ECO:0000313" key="1">
    <source>
        <dbReference type="EMBL" id="GIX79965.1"/>
    </source>
</evidence>
<sequence length="68" mass="7755">MRLRKGVGGIKYSQNFQLLLRCAGEIASQYQGCVFEKELEELNIHKTFESDFGRIGLYAVLEKLQVST</sequence>